<evidence type="ECO:0000256" key="5">
    <source>
        <dbReference type="SAM" id="SignalP"/>
    </source>
</evidence>
<accession>A0A5B9QP78</accession>
<evidence type="ECO:0000313" key="8">
    <source>
        <dbReference type="Proteomes" id="UP000325286"/>
    </source>
</evidence>
<dbReference type="GO" id="GO:0004308">
    <property type="term" value="F:exo-alpha-sialidase activity"/>
    <property type="evidence" value="ECO:0007669"/>
    <property type="project" value="UniProtKB-EC"/>
</dbReference>
<dbReference type="Pfam" id="PF13088">
    <property type="entry name" value="BNR_2"/>
    <property type="match status" value="1"/>
</dbReference>
<dbReference type="InterPro" id="IPR026856">
    <property type="entry name" value="Sialidase_fam"/>
</dbReference>
<feature type="signal peptide" evidence="5">
    <location>
        <begin position="1"/>
        <end position="24"/>
    </location>
</feature>
<evidence type="ECO:0000256" key="3">
    <source>
        <dbReference type="ARBA" id="ARBA00012733"/>
    </source>
</evidence>
<dbReference type="InterPro" id="IPR036278">
    <property type="entry name" value="Sialidase_sf"/>
</dbReference>
<dbReference type="Proteomes" id="UP000325286">
    <property type="component" value="Chromosome"/>
</dbReference>
<dbReference type="InterPro" id="IPR011040">
    <property type="entry name" value="Sialidase"/>
</dbReference>
<comment type="catalytic activity">
    <reaction evidence="1">
        <text>Hydrolysis of alpha-(2-&gt;3)-, alpha-(2-&gt;6)-, alpha-(2-&gt;8)- glycosidic linkages of terminal sialic acid residues in oligosaccharides, glycoproteins, glycolipids, colominic acid and synthetic substrates.</text>
        <dbReference type="EC" id="3.2.1.18"/>
    </reaction>
</comment>
<dbReference type="KEGG" id="rul:UC8_29150"/>
<keyword evidence="5" id="KW-0732">Signal</keyword>
<dbReference type="GO" id="GO:0006689">
    <property type="term" value="P:ganglioside catabolic process"/>
    <property type="evidence" value="ECO:0007669"/>
    <property type="project" value="TreeGrafter"/>
</dbReference>
<protein>
    <recommendedName>
        <fullName evidence="3">exo-alpha-sialidase</fullName>
        <ecNumber evidence="3">3.2.1.18</ecNumber>
    </recommendedName>
</protein>
<name>A0A5B9QP78_9BACT</name>
<reference evidence="7 8" key="1">
    <citation type="submission" date="2019-08" db="EMBL/GenBank/DDBJ databases">
        <title>Deep-cultivation of Planctomycetes and their phenomic and genomic characterization uncovers novel biology.</title>
        <authorList>
            <person name="Wiegand S."/>
            <person name="Jogler M."/>
            <person name="Boedeker C."/>
            <person name="Pinto D."/>
            <person name="Vollmers J."/>
            <person name="Rivas-Marin E."/>
            <person name="Kohn T."/>
            <person name="Peeters S.H."/>
            <person name="Heuer A."/>
            <person name="Rast P."/>
            <person name="Oberbeckmann S."/>
            <person name="Bunk B."/>
            <person name="Jeske O."/>
            <person name="Meyerdierks A."/>
            <person name="Storesund J.E."/>
            <person name="Kallscheuer N."/>
            <person name="Luecker S."/>
            <person name="Lage O.M."/>
            <person name="Pohl T."/>
            <person name="Merkel B.J."/>
            <person name="Hornburger P."/>
            <person name="Mueller R.-W."/>
            <person name="Bruemmer F."/>
            <person name="Labrenz M."/>
            <person name="Spormann A.M."/>
            <person name="Op den Camp H."/>
            <person name="Overmann J."/>
            <person name="Amann R."/>
            <person name="Jetten M.S.M."/>
            <person name="Mascher T."/>
            <person name="Medema M.H."/>
            <person name="Devos D.P."/>
            <person name="Kaster A.-K."/>
            <person name="Ovreas L."/>
            <person name="Rohde M."/>
            <person name="Galperin M.Y."/>
            <person name="Jogler C."/>
        </authorList>
    </citation>
    <scope>NUCLEOTIDE SEQUENCE [LARGE SCALE GENOMIC DNA]</scope>
    <source>
        <strain evidence="7 8">UC8</strain>
    </source>
</reference>
<keyword evidence="8" id="KW-1185">Reference proteome</keyword>
<dbReference type="PANTHER" id="PTHR10628">
    <property type="entry name" value="SIALIDASE"/>
    <property type="match status" value="1"/>
</dbReference>
<comment type="similarity">
    <text evidence="2">Belongs to the glycosyl hydrolase 33 family.</text>
</comment>
<feature type="region of interest" description="Disordered" evidence="4">
    <location>
        <begin position="127"/>
        <end position="151"/>
    </location>
</feature>
<feature type="chain" id="PRO_5023127242" description="exo-alpha-sialidase" evidence="5">
    <location>
        <begin position="25"/>
        <end position="386"/>
    </location>
</feature>
<dbReference type="SUPFAM" id="SSF50939">
    <property type="entry name" value="Sialidases"/>
    <property type="match status" value="1"/>
</dbReference>
<proteinExistence type="inferred from homology"/>
<feature type="domain" description="Sialidase" evidence="6">
    <location>
        <begin position="73"/>
        <end position="340"/>
    </location>
</feature>
<keyword evidence="7" id="KW-0326">Glycosidase</keyword>
<evidence type="ECO:0000256" key="2">
    <source>
        <dbReference type="ARBA" id="ARBA00009348"/>
    </source>
</evidence>
<organism evidence="7 8">
    <name type="scientific">Roseimaritima ulvae</name>
    <dbReference type="NCBI Taxonomy" id="980254"/>
    <lineage>
        <taxon>Bacteria</taxon>
        <taxon>Pseudomonadati</taxon>
        <taxon>Planctomycetota</taxon>
        <taxon>Planctomycetia</taxon>
        <taxon>Pirellulales</taxon>
        <taxon>Pirellulaceae</taxon>
        <taxon>Roseimaritima</taxon>
    </lineage>
</organism>
<sequence precursor="true">MTPRPLPLTASLLLALLLTTSLTAADTPHEGSLDAFVSEAELDIQPVFKGGRFPNIVITTKGTLLATWGHQLIRSRRSQDGGQTWDDEVVIANSGIHGGGTTVDETTGDIFAFVETQHPPAPITVYRSTDDGKSWQPHESTIVPDSEGRKPSMHMNEHGITLRHGSHKGRLIRPTRYYGAGNRPESIWPTHFTNAIYSDDGGKTWQTSEPFPENGTGEATIAELSDGTLYYNSRRHWAPEGKNPRRRWVAFSHDGGQTWQDSDICKVLPDGPQNTNYGCMGGLVRLPVQGQDILVYSNCDSPDGRHHGTVWASFDGGKTWPIKRLVTEGSFAYSSLTAGRPGTPTEGWIYLHFESEGSSKVARFNLSWLLDGQPTGDGNVPDEVKR</sequence>
<dbReference type="RefSeq" id="WP_068140213.1">
    <property type="nucleotide sequence ID" value="NZ_CP042914.1"/>
</dbReference>
<keyword evidence="7" id="KW-0378">Hydrolase</keyword>
<evidence type="ECO:0000259" key="6">
    <source>
        <dbReference type="Pfam" id="PF13088"/>
    </source>
</evidence>
<dbReference type="Gene3D" id="2.120.10.10">
    <property type="match status" value="1"/>
</dbReference>
<evidence type="ECO:0000256" key="4">
    <source>
        <dbReference type="SAM" id="MobiDB-lite"/>
    </source>
</evidence>
<dbReference type="PANTHER" id="PTHR10628:SF30">
    <property type="entry name" value="EXO-ALPHA-SIALIDASE"/>
    <property type="match status" value="1"/>
</dbReference>
<dbReference type="AlphaFoldDB" id="A0A5B9QP78"/>
<dbReference type="EMBL" id="CP042914">
    <property type="protein sequence ID" value="QEG40897.1"/>
    <property type="molecule type" value="Genomic_DNA"/>
</dbReference>
<dbReference type="GO" id="GO:0009313">
    <property type="term" value="P:oligosaccharide catabolic process"/>
    <property type="evidence" value="ECO:0007669"/>
    <property type="project" value="TreeGrafter"/>
</dbReference>
<dbReference type="CDD" id="cd15482">
    <property type="entry name" value="Sialidase_non-viral"/>
    <property type="match status" value="1"/>
</dbReference>
<evidence type="ECO:0000313" key="7">
    <source>
        <dbReference type="EMBL" id="QEG40897.1"/>
    </source>
</evidence>
<dbReference type="GO" id="GO:0005737">
    <property type="term" value="C:cytoplasm"/>
    <property type="evidence" value="ECO:0007669"/>
    <property type="project" value="TreeGrafter"/>
</dbReference>
<dbReference type="EC" id="3.2.1.18" evidence="3"/>
<evidence type="ECO:0000256" key="1">
    <source>
        <dbReference type="ARBA" id="ARBA00000427"/>
    </source>
</evidence>
<gene>
    <name evidence="7" type="primary">nedA_1</name>
    <name evidence="7" type="ORF">UC8_29150</name>
</gene>
<dbReference type="GO" id="GO:0016020">
    <property type="term" value="C:membrane"/>
    <property type="evidence" value="ECO:0007669"/>
    <property type="project" value="TreeGrafter"/>
</dbReference>